<gene>
    <name evidence="2" type="ORF">G6011_04321</name>
</gene>
<name>A0AAD4NSH3_9PLEO</name>
<accession>A0AAD4NSH3</accession>
<feature type="region of interest" description="Disordered" evidence="1">
    <location>
        <begin position="172"/>
        <end position="195"/>
    </location>
</feature>
<dbReference type="Proteomes" id="UP001199106">
    <property type="component" value="Unassembled WGS sequence"/>
</dbReference>
<dbReference type="EMBL" id="JAANER010000002">
    <property type="protein sequence ID" value="KAG9194286.1"/>
    <property type="molecule type" value="Genomic_DNA"/>
</dbReference>
<protein>
    <submittedName>
        <fullName evidence="2">Uncharacterized protein</fullName>
    </submittedName>
</protein>
<evidence type="ECO:0000313" key="3">
    <source>
        <dbReference type="Proteomes" id="UP001199106"/>
    </source>
</evidence>
<proteinExistence type="predicted"/>
<keyword evidence="3" id="KW-1185">Reference proteome</keyword>
<sequence>MAPDVVRQIRKRTKKGETPTEGWQRMYSVIFPNDKTIPSPYVEDIGQLYTERVRQAIANEFAQHLHSTLDSLSMAGITNEPSAIKAACISHLSKAVDQFVTGRSSKDEESIVATAQNQSDCSFSSTSYPYRKDIVPPLSSGPIVPDCFEQPTHARSLPYLQKDTTSYLQEGVASYHERSTTSDQQEDTHPPNCPDFGRPRCGDGDDVFENLISYEQPYHASPMYPLGSSLDSHHHHHQFLPSAYPTRIHDALPESWNVRASNDWEARNLFMPSSI</sequence>
<comment type="caution">
    <text evidence="2">The sequence shown here is derived from an EMBL/GenBank/DDBJ whole genome shotgun (WGS) entry which is preliminary data.</text>
</comment>
<dbReference type="AlphaFoldDB" id="A0AAD4NSH3"/>
<evidence type="ECO:0000313" key="2">
    <source>
        <dbReference type="EMBL" id="KAG9194286.1"/>
    </source>
</evidence>
<organism evidence="2 3">
    <name type="scientific">Alternaria panax</name>
    <dbReference type="NCBI Taxonomy" id="48097"/>
    <lineage>
        <taxon>Eukaryota</taxon>
        <taxon>Fungi</taxon>
        <taxon>Dikarya</taxon>
        <taxon>Ascomycota</taxon>
        <taxon>Pezizomycotina</taxon>
        <taxon>Dothideomycetes</taxon>
        <taxon>Pleosporomycetidae</taxon>
        <taxon>Pleosporales</taxon>
        <taxon>Pleosporineae</taxon>
        <taxon>Pleosporaceae</taxon>
        <taxon>Alternaria</taxon>
        <taxon>Alternaria sect. Panax</taxon>
    </lineage>
</organism>
<evidence type="ECO:0000256" key="1">
    <source>
        <dbReference type="SAM" id="MobiDB-lite"/>
    </source>
</evidence>
<reference evidence="2" key="1">
    <citation type="submission" date="2021-07" db="EMBL/GenBank/DDBJ databases">
        <title>Genome Resource of American Ginseng Black Spot Pathogen Alternaria panax.</title>
        <authorList>
            <person name="Qiu C."/>
            <person name="Wang W."/>
            <person name="Liu Z."/>
        </authorList>
    </citation>
    <scope>NUCLEOTIDE SEQUENCE</scope>
    <source>
        <strain evidence="2">BNCC115425</strain>
    </source>
</reference>